<evidence type="ECO:0000259" key="8">
    <source>
        <dbReference type="Pfam" id="PF01937"/>
    </source>
</evidence>
<dbReference type="GO" id="GO:0006974">
    <property type="term" value="P:DNA damage response"/>
    <property type="evidence" value="ECO:0007669"/>
    <property type="project" value="TreeGrafter"/>
</dbReference>
<keyword evidence="9" id="KW-0808">Transferase</keyword>
<dbReference type="Gene3D" id="3.40.50.10880">
    <property type="entry name" value="Uncharacterised protein PF01937, DUF89, domain 3"/>
    <property type="match status" value="1"/>
</dbReference>
<evidence type="ECO:0000256" key="4">
    <source>
        <dbReference type="ARBA" id="ARBA00022723"/>
    </source>
</evidence>
<proteinExistence type="inferred from homology"/>
<protein>
    <submittedName>
        <fullName evidence="9">Protein-glutamate O-methyltransferase family protein</fullName>
    </submittedName>
</protein>
<evidence type="ECO:0000313" key="9">
    <source>
        <dbReference type="EMBL" id="TLF72221.1"/>
    </source>
</evidence>
<name>A0A5R8N944_9NOCA</name>
<keyword evidence="9" id="KW-0489">Methyltransferase</keyword>
<feature type="domain" description="Damage-control phosphatase ARMT1-like metal-binding" evidence="8">
    <location>
        <begin position="27"/>
        <end position="361"/>
    </location>
</feature>
<comment type="caution">
    <text evidence="9">The sequence shown here is derived from an EMBL/GenBank/DDBJ whole genome shotgun (WGS) entry which is preliminary data.</text>
</comment>
<gene>
    <name evidence="9" type="ORF">FEK34_29520</name>
</gene>
<sequence>MSTRTTDAPTILSNASGSFAWKVLTQRHPALIDQVAAAHPYPLEIRHRLDVLADQITGTVHPLPEHAAGKSQWDSWGATMYGKRWLDIPFLWAESYFYRLLLEAVDYFAPSPWRGIDPFVQKSVELADPVLEAELTELPDIPATELEQHTAALVHRALWGNRADLGFHLSNPDAADAPSGAIIADQTASVVEYLHNHSTGTLCLVADNAGRELIPDLLLLDHLLQLHPELVVQLHLKPRPYYVSDATTTDLLATLRLLDRIPGPANSTAQRVTAALRNGRLILRTPEFYCAPLPFHDLSADPGADLSNADAVIVKGDLNYRRLIGDRHWAPTTPFDQLVSYIPTTVIALRTLKSDVAVGIDSTTIADLDTTEPNWRTSGTHAVVQISQQR</sequence>
<dbReference type="GO" id="GO:0046872">
    <property type="term" value="F:metal ion binding"/>
    <property type="evidence" value="ECO:0007669"/>
    <property type="project" value="UniProtKB-KW"/>
</dbReference>
<evidence type="ECO:0000256" key="7">
    <source>
        <dbReference type="ARBA" id="ARBA00048809"/>
    </source>
</evidence>
<dbReference type="PANTHER" id="PTHR12260:SF6">
    <property type="entry name" value="DAMAGE-CONTROL PHOSPHATASE ARMT1"/>
    <property type="match status" value="1"/>
</dbReference>
<evidence type="ECO:0000256" key="1">
    <source>
        <dbReference type="ARBA" id="ARBA00001326"/>
    </source>
</evidence>
<dbReference type="Pfam" id="PF01937">
    <property type="entry name" value="ARMT1-like_dom"/>
    <property type="match status" value="1"/>
</dbReference>
<organism evidence="9 10">
    <name type="scientific">Nocardia cyriacigeorgica</name>
    <dbReference type="NCBI Taxonomy" id="135487"/>
    <lineage>
        <taxon>Bacteria</taxon>
        <taxon>Bacillati</taxon>
        <taxon>Actinomycetota</taxon>
        <taxon>Actinomycetes</taxon>
        <taxon>Mycobacteriales</taxon>
        <taxon>Nocardiaceae</taxon>
        <taxon>Nocardia</taxon>
    </lineage>
</organism>
<evidence type="ECO:0000256" key="5">
    <source>
        <dbReference type="ARBA" id="ARBA00022801"/>
    </source>
</evidence>
<reference evidence="9 10" key="1">
    <citation type="submission" date="2019-05" db="EMBL/GenBank/DDBJ databases">
        <title>Genomes sequences of two Nocardia cyriacigeorgica environmental isolates, type strains Nocardia asteroides ATCC 19247 and Nocardia cyriacigeorgica DSM 44484.</title>
        <authorList>
            <person name="Vautrin F."/>
            <person name="Bergeron E."/>
            <person name="Dubost A."/>
            <person name="Abrouk D."/>
            <person name="Rodriguez Nava V."/>
            <person name="Pujic P."/>
        </authorList>
    </citation>
    <scope>NUCLEOTIDE SEQUENCE [LARGE SCALE GENOMIC DNA]</scope>
    <source>
        <strain evidence="9 10">EML 446</strain>
    </source>
</reference>
<dbReference type="AlphaFoldDB" id="A0A5R8N944"/>
<dbReference type="InterPro" id="IPR002791">
    <property type="entry name" value="ARMT1-like_metal-bd"/>
</dbReference>
<dbReference type="GO" id="GO:0008168">
    <property type="term" value="F:methyltransferase activity"/>
    <property type="evidence" value="ECO:0007669"/>
    <property type="project" value="UniProtKB-KW"/>
</dbReference>
<comment type="catalytic activity">
    <reaction evidence="1">
        <text>beta-D-fructose 1-phosphate + H2O = D-fructose + phosphate</text>
        <dbReference type="Rhea" id="RHEA:35603"/>
        <dbReference type="ChEBI" id="CHEBI:15377"/>
        <dbReference type="ChEBI" id="CHEBI:37721"/>
        <dbReference type="ChEBI" id="CHEBI:43474"/>
        <dbReference type="ChEBI" id="CHEBI:138881"/>
    </reaction>
</comment>
<comment type="catalytic activity">
    <reaction evidence="7">
        <text>beta-D-fructose 6-phosphate = dihydroxyacetone + D-glyceraldehyde 3-phosphate</text>
        <dbReference type="Rhea" id="RHEA:28002"/>
        <dbReference type="ChEBI" id="CHEBI:16016"/>
        <dbReference type="ChEBI" id="CHEBI:57634"/>
        <dbReference type="ChEBI" id="CHEBI:59776"/>
    </reaction>
</comment>
<dbReference type="InterPro" id="IPR036075">
    <property type="entry name" value="ARMT-1-like_metal-bd_sf"/>
</dbReference>
<comment type="cofactor">
    <cofactor evidence="2">
        <name>Mn(2+)</name>
        <dbReference type="ChEBI" id="CHEBI:29035"/>
    </cofactor>
</comment>
<comment type="similarity">
    <text evidence="3">Belongs to the damage-control phosphatase family. Sugar phosphate phosphatase III subfamily.</text>
</comment>
<evidence type="ECO:0000256" key="2">
    <source>
        <dbReference type="ARBA" id="ARBA00001936"/>
    </source>
</evidence>
<evidence type="ECO:0000256" key="6">
    <source>
        <dbReference type="ARBA" id="ARBA00023211"/>
    </source>
</evidence>
<dbReference type="EMBL" id="VBUT01000019">
    <property type="protein sequence ID" value="TLF72221.1"/>
    <property type="molecule type" value="Genomic_DNA"/>
</dbReference>
<evidence type="ECO:0000256" key="3">
    <source>
        <dbReference type="ARBA" id="ARBA00009519"/>
    </source>
</evidence>
<dbReference type="GO" id="GO:0032259">
    <property type="term" value="P:methylation"/>
    <property type="evidence" value="ECO:0007669"/>
    <property type="project" value="UniProtKB-KW"/>
</dbReference>
<dbReference type="GO" id="GO:0016791">
    <property type="term" value="F:phosphatase activity"/>
    <property type="evidence" value="ECO:0007669"/>
    <property type="project" value="TreeGrafter"/>
</dbReference>
<accession>A0A5R8N944</accession>
<evidence type="ECO:0000313" key="10">
    <source>
        <dbReference type="Proteomes" id="UP000306378"/>
    </source>
</evidence>
<keyword evidence="4" id="KW-0479">Metal-binding</keyword>
<dbReference type="Proteomes" id="UP000306378">
    <property type="component" value="Unassembled WGS sequence"/>
</dbReference>
<keyword evidence="6" id="KW-0464">Manganese</keyword>
<dbReference type="InterPro" id="IPR039763">
    <property type="entry name" value="ARMT1"/>
</dbReference>
<dbReference type="SUPFAM" id="SSF111321">
    <property type="entry name" value="AF1104-like"/>
    <property type="match status" value="1"/>
</dbReference>
<dbReference type="PANTHER" id="PTHR12260">
    <property type="entry name" value="DAMAGE-CONTROL PHOSPHATASE ARMT1"/>
    <property type="match status" value="1"/>
</dbReference>
<keyword evidence="5" id="KW-0378">Hydrolase</keyword>